<dbReference type="CDD" id="cd17039">
    <property type="entry name" value="Ubl_ubiquitin_like"/>
    <property type="match status" value="1"/>
</dbReference>
<dbReference type="Pfam" id="PF00240">
    <property type="entry name" value="ubiquitin"/>
    <property type="match status" value="2"/>
</dbReference>
<feature type="domain" description="Ubiquitin-like" evidence="2">
    <location>
        <begin position="30"/>
        <end position="106"/>
    </location>
</feature>
<dbReference type="Proteomes" id="UP001620645">
    <property type="component" value="Unassembled WGS sequence"/>
</dbReference>
<evidence type="ECO:0000256" key="1">
    <source>
        <dbReference type="SAM" id="Phobius"/>
    </source>
</evidence>
<keyword evidence="1" id="KW-0472">Membrane</keyword>
<gene>
    <name evidence="3" type="ORF">niasHS_018067</name>
</gene>
<keyword evidence="1" id="KW-1133">Transmembrane helix</keyword>
<dbReference type="SUPFAM" id="SSF54236">
    <property type="entry name" value="Ubiquitin-like"/>
    <property type="match status" value="2"/>
</dbReference>
<name>A0ABD2HSC1_HETSC</name>
<dbReference type="InterPro" id="IPR029071">
    <property type="entry name" value="Ubiquitin-like_domsf"/>
</dbReference>
<dbReference type="SMART" id="SM00213">
    <property type="entry name" value="UBQ"/>
    <property type="match status" value="1"/>
</dbReference>
<accession>A0ABD2HSC1</accession>
<dbReference type="InterPro" id="IPR050158">
    <property type="entry name" value="Ubiquitin_ubiquitin-like"/>
</dbReference>
<evidence type="ECO:0000313" key="4">
    <source>
        <dbReference type="Proteomes" id="UP001620645"/>
    </source>
</evidence>
<dbReference type="Gene3D" id="3.10.20.90">
    <property type="entry name" value="Phosphatidylinositol 3-kinase Catalytic Subunit, Chain A, domain 1"/>
    <property type="match status" value="2"/>
</dbReference>
<comment type="caution">
    <text evidence="3">The sequence shown here is derived from an EMBL/GenBank/DDBJ whole genome shotgun (WGS) entry which is preliminary data.</text>
</comment>
<dbReference type="PROSITE" id="PS50053">
    <property type="entry name" value="UBIQUITIN_2"/>
    <property type="match status" value="1"/>
</dbReference>
<dbReference type="PANTHER" id="PTHR10666">
    <property type="entry name" value="UBIQUITIN"/>
    <property type="match status" value="1"/>
</dbReference>
<evidence type="ECO:0000313" key="3">
    <source>
        <dbReference type="EMBL" id="KAL3069342.1"/>
    </source>
</evidence>
<evidence type="ECO:0000259" key="2">
    <source>
        <dbReference type="PROSITE" id="PS50053"/>
    </source>
</evidence>
<dbReference type="InterPro" id="IPR000626">
    <property type="entry name" value="Ubiquitin-like_dom"/>
</dbReference>
<dbReference type="EMBL" id="JBICCN010000429">
    <property type="protein sequence ID" value="KAL3069342.1"/>
    <property type="molecule type" value="Genomic_DNA"/>
</dbReference>
<organism evidence="3 4">
    <name type="scientific">Heterodera schachtii</name>
    <name type="common">Sugarbeet cyst nematode worm</name>
    <name type="synonym">Tylenchus schachtii</name>
    <dbReference type="NCBI Taxonomy" id="97005"/>
    <lineage>
        <taxon>Eukaryota</taxon>
        <taxon>Metazoa</taxon>
        <taxon>Ecdysozoa</taxon>
        <taxon>Nematoda</taxon>
        <taxon>Chromadorea</taxon>
        <taxon>Rhabditida</taxon>
        <taxon>Tylenchina</taxon>
        <taxon>Tylenchomorpha</taxon>
        <taxon>Tylenchoidea</taxon>
        <taxon>Heteroderidae</taxon>
        <taxon>Heteroderinae</taxon>
        <taxon>Heterodera</taxon>
    </lineage>
</organism>
<keyword evidence="4" id="KW-1185">Reference proteome</keyword>
<reference evidence="3 4" key="1">
    <citation type="submission" date="2024-10" db="EMBL/GenBank/DDBJ databases">
        <authorList>
            <person name="Kim D."/>
        </authorList>
    </citation>
    <scope>NUCLEOTIDE SEQUENCE [LARGE SCALE GENOMIC DNA]</scope>
    <source>
        <strain evidence="3">Taebaek</strain>
    </source>
</reference>
<dbReference type="AlphaFoldDB" id="A0ABD2HSC1"/>
<protein>
    <recommendedName>
        <fullName evidence="2">Ubiquitin-like domain-containing protein</fullName>
    </recommendedName>
</protein>
<feature type="transmembrane region" description="Helical" evidence="1">
    <location>
        <begin position="6"/>
        <end position="27"/>
    </location>
</feature>
<proteinExistence type="predicted"/>
<keyword evidence="1" id="KW-0812">Transmembrane</keyword>
<sequence>MNSFGLFTAGTFAGQTMLMMITLLSFTDGMQIEVIRRERLFGENLTVDVQKTDTVATLKTKITEKLKEILHNQTGIPPDGQSLHYKERNALKLEDAKTLEQCGIKSDLETVFLELVEFGIFIEHQGIKHIFSVLANDYVNSLKDKIKEKLGIPPEEQILTRQKDGHVLCWEDRKMYFHDIVRGTFLTLNEVKVQYNGNSYAIEIFTIIIMQNSRESSSPKMVVMMDLNIIIFPRC</sequence>